<keyword evidence="1" id="KW-0812">Transmembrane</keyword>
<evidence type="ECO:0000313" key="3">
    <source>
        <dbReference type="Proteomes" id="UP000187185"/>
    </source>
</evidence>
<dbReference type="RefSeq" id="WP_076689746.1">
    <property type="nucleotide sequence ID" value="NZ_CP018762.1"/>
</dbReference>
<feature type="transmembrane region" description="Helical" evidence="1">
    <location>
        <begin position="15"/>
        <end position="38"/>
    </location>
</feature>
<dbReference type="STRING" id="36805.BOH66_04695"/>
<name>A0A1P8U6A5_9MICO</name>
<feature type="transmembrane region" description="Helical" evidence="1">
    <location>
        <begin position="50"/>
        <end position="66"/>
    </location>
</feature>
<protein>
    <submittedName>
        <fullName evidence="2">Uncharacterized protein</fullName>
    </submittedName>
</protein>
<keyword evidence="1" id="KW-0472">Membrane</keyword>
<feature type="transmembrane region" description="Helical" evidence="1">
    <location>
        <begin position="125"/>
        <end position="144"/>
    </location>
</feature>
<keyword evidence="3" id="KW-1185">Reference proteome</keyword>
<organism evidence="2 3">
    <name type="scientific">Microbacterium aurum</name>
    <dbReference type="NCBI Taxonomy" id="36805"/>
    <lineage>
        <taxon>Bacteria</taxon>
        <taxon>Bacillati</taxon>
        <taxon>Actinomycetota</taxon>
        <taxon>Actinomycetes</taxon>
        <taxon>Micrococcales</taxon>
        <taxon>Microbacteriaceae</taxon>
        <taxon>Microbacterium</taxon>
    </lineage>
</organism>
<dbReference type="KEGG" id="maur:BOH66_04695"/>
<sequence>MDTSSRAGVASRARLLLVLPAAAALVLGLIAGLLLLGLPLPILSDRLADLHAPLLVFGFVGTLISLERAVALRAGWAYASPALLAIGAIAAVTPVPLPAAQAATVAGLAVHVLQYRAIWRRQPMTATAVQALGAAAGLLAAVAWCGGVPPAPLVPLLAAFLVLTIAGERLELARIAAPGIRAERVLFALALALATACLLSLTAPLVAVPVAGFLLLGLVAWLVRYDVARRTVRMPGLPRYVAVCLLAGYAWLAVAGAGWLLRGARTEGAVYDATTHAIFLGFVITMIMAHAPVILPAVLHVGIPYHPALYAPVALLQAALLVRVVAGDAWGWVPALQAGGIGAAAALILLGATAVTLSLRNRSIERRRARVTA</sequence>
<feature type="transmembrane region" description="Helical" evidence="1">
    <location>
        <begin position="307"/>
        <end position="326"/>
    </location>
</feature>
<dbReference type="EMBL" id="CP018762">
    <property type="protein sequence ID" value="APZ33642.1"/>
    <property type="molecule type" value="Genomic_DNA"/>
</dbReference>
<feature type="transmembrane region" description="Helical" evidence="1">
    <location>
        <begin position="75"/>
        <end position="93"/>
    </location>
</feature>
<feature type="transmembrane region" description="Helical" evidence="1">
    <location>
        <begin position="99"/>
        <end position="118"/>
    </location>
</feature>
<feature type="transmembrane region" description="Helical" evidence="1">
    <location>
        <begin position="237"/>
        <end position="261"/>
    </location>
</feature>
<feature type="transmembrane region" description="Helical" evidence="1">
    <location>
        <begin position="207"/>
        <end position="225"/>
    </location>
</feature>
<evidence type="ECO:0000313" key="2">
    <source>
        <dbReference type="EMBL" id="APZ33642.1"/>
    </source>
</evidence>
<proteinExistence type="predicted"/>
<feature type="transmembrane region" description="Helical" evidence="1">
    <location>
        <begin position="338"/>
        <end position="359"/>
    </location>
</feature>
<keyword evidence="1" id="KW-1133">Transmembrane helix</keyword>
<feature type="transmembrane region" description="Helical" evidence="1">
    <location>
        <begin position="150"/>
        <end position="170"/>
    </location>
</feature>
<dbReference type="AlphaFoldDB" id="A0A1P8U6A5"/>
<feature type="transmembrane region" description="Helical" evidence="1">
    <location>
        <begin position="273"/>
        <end position="295"/>
    </location>
</feature>
<gene>
    <name evidence="2" type="ORF">BOH66_04695</name>
</gene>
<dbReference type="OrthoDB" id="9811974at2"/>
<reference evidence="2 3" key="1">
    <citation type="submission" date="2016-12" db="EMBL/GenBank/DDBJ databases">
        <title>Complete genome sequence of Microbacterium aurum KACC 15219.</title>
        <authorList>
            <person name="Jung Y."/>
            <person name="Shin J.-H."/>
            <person name="Lee Y.-J."/>
            <person name="Yi H."/>
            <person name="Bahn Y.-S."/>
            <person name="Kim J.F."/>
            <person name="Lee D.-W."/>
        </authorList>
    </citation>
    <scope>NUCLEOTIDE SEQUENCE [LARGE SCALE GENOMIC DNA]</scope>
    <source>
        <strain evidence="2 3">KACC 15219</strain>
    </source>
</reference>
<feature type="transmembrane region" description="Helical" evidence="1">
    <location>
        <begin position="182"/>
        <end position="201"/>
    </location>
</feature>
<accession>A0A1P8U6A5</accession>
<dbReference type="Proteomes" id="UP000187185">
    <property type="component" value="Chromosome"/>
</dbReference>
<evidence type="ECO:0000256" key="1">
    <source>
        <dbReference type="SAM" id="Phobius"/>
    </source>
</evidence>